<organism evidence="2 3">
    <name type="scientific">Polynucleobacter brandtiae</name>
    <dbReference type="NCBI Taxonomy" id="1938816"/>
    <lineage>
        <taxon>Bacteria</taxon>
        <taxon>Pseudomonadati</taxon>
        <taxon>Pseudomonadota</taxon>
        <taxon>Betaproteobacteria</taxon>
        <taxon>Burkholderiales</taxon>
        <taxon>Burkholderiaceae</taxon>
        <taxon>Polynucleobacter</taxon>
    </lineage>
</organism>
<protein>
    <submittedName>
        <fullName evidence="2">Outer membrane efflux protein</fullName>
    </submittedName>
</protein>
<reference evidence="2 3" key="1">
    <citation type="submission" date="2017-11" db="EMBL/GenBank/DDBJ databases">
        <title>Genomic Encyclopedia of Type Strains, Phase III (KMG-III): the genomes of soil and plant-associated and newly described type strains.</title>
        <authorList>
            <person name="Whitman W."/>
        </authorList>
    </citation>
    <scope>NUCLEOTIDE SEQUENCE [LARGE SCALE GENOMIC DNA]</scope>
    <source>
        <strain evidence="2 3">UB-Domo-W1</strain>
    </source>
</reference>
<comment type="caution">
    <text evidence="2">The sequence shown here is derived from an EMBL/GenBank/DDBJ whole genome shotgun (WGS) entry which is preliminary data.</text>
</comment>
<dbReference type="Proteomes" id="UP000229366">
    <property type="component" value="Unassembled WGS sequence"/>
</dbReference>
<keyword evidence="3" id="KW-1185">Reference proteome</keyword>
<accession>A0A2M8VIL6</accession>
<sequence length="477" mass="52639">MMIIPFEKKYRFIAVLLLSVLSGCASVNIDEVLKKTNDESSQFTKGQVVLAKTVQERQVLNQRAQDLLSKNLTQSEAVQLALINSPAVQALIAQNWSEAASAAQAGRMSNPYFVFERMVASPEVEFSRWFVFGLLDLITLPQRKDVADKRIEQAQIRLTSEIIDQVTLVRQSWVRAVAAKETLKYAEQVFSSAEVAAELAKRMEAVGNFNKITRARQQAFYADSATQLANTKQVAVVRQEELVRALGLSQSQASELKLPNRLPALPKTPLGTEWVAEKAGVERLDIRLAQATLEAAAKAQGLNLITSFTDIELAINRGTRFNSSTGESVPRQGYQIAIRLPIFDWGNMSRDAMNAQTLAAFNRLEAVTRNASSNLRQTYSAYRTSYDVSQHYRNEVVPVRKAIAEESQLRYNGMIIGVFELLADARDQVSTVIGAIDAQQQFWLADAALQSSLIGRPTSLQVLSNGASAVMASPAGH</sequence>
<dbReference type="RefSeq" id="WP_100380193.1">
    <property type="nucleotide sequence ID" value="NZ_CBCSBW010000007.1"/>
</dbReference>
<keyword evidence="1" id="KW-0732">Signal</keyword>
<proteinExistence type="predicted"/>
<feature type="signal peptide" evidence="1">
    <location>
        <begin position="1"/>
        <end position="25"/>
    </location>
</feature>
<dbReference type="OrthoDB" id="8554634at2"/>
<dbReference type="AlphaFoldDB" id="A0A2M8VIL6"/>
<evidence type="ECO:0000313" key="2">
    <source>
        <dbReference type="EMBL" id="PJI76682.1"/>
    </source>
</evidence>
<dbReference type="EMBL" id="PGTX01000006">
    <property type="protein sequence ID" value="PJI76682.1"/>
    <property type="molecule type" value="Genomic_DNA"/>
</dbReference>
<dbReference type="InterPro" id="IPR010131">
    <property type="entry name" value="MdtP/NodT-like"/>
</dbReference>
<dbReference type="GO" id="GO:0015562">
    <property type="term" value="F:efflux transmembrane transporter activity"/>
    <property type="evidence" value="ECO:0007669"/>
    <property type="project" value="InterPro"/>
</dbReference>
<dbReference type="PANTHER" id="PTHR30203:SF24">
    <property type="entry name" value="BLR4935 PROTEIN"/>
    <property type="match status" value="1"/>
</dbReference>
<dbReference type="Gene3D" id="1.20.1600.10">
    <property type="entry name" value="Outer membrane efflux proteins (OEP)"/>
    <property type="match status" value="1"/>
</dbReference>
<name>A0A2M8VIL6_9BURK</name>
<evidence type="ECO:0000256" key="1">
    <source>
        <dbReference type="SAM" id="SignalP"/>
    </source>
</evidence>
<dbReference type="SUPFAM" id="SSF56954">
    <property type="entry name" value="Outer membrane efflux proteins (OEP)"/>
    <property type="match status" value="1"/>
</dbReference>
<dbReference type="PANTHER" id="PTHR30203">
    <property type="entry name" value="OUTER MEMBRANE CATION EFFLUX PROTEIN"/>
    <property type="match status" value="1"/>
</dbReference>
<evidence type="ECO:0000313" key="3">
    <source>
        <dbReference type="Proteomes" id="UP000229366"/>
    </source>
</evidence>
<feature type="chain" id="PRO_5014799298" evidence="1">
    <location>
        <begin position="26"/>
        <end position="477"/>
    </location>
</feature>
<gene>
    <name evidence="2" type="ORF">B0G85_1886</name>
</gene>